<dbReference type="PANTHER" id="PTHR19446">
    <property type="entry name" value="REVERSE TRANSCRIPTASES"/>
    <property type="match status" value="1"/>
</dbReference>
<evidence type="ECO:0000313" key="2">
    <source>
        <dbReference type="EMBL" id="OQR85998.1"/>
    </source>
</evidence>
<dbReference type="AlphaFoldDB" id="A0A1V9YJW0"/>
<name>A0A1V9YJW0_ACHHY</name>
<proteinExistence type="predicted"/>
<gene>
    <name evidence="2" type="ORF">ACHHYP_11105</name>
</gene>
<keyword evidence="2" id="KW-0255">Endonuclease</keyword>
<dbReference type="Proteomes" id="UP000243579">
    <property type="component" value="Unassembled WGS sequence"/>
</dbReference>
<reference evidence="2 3" key="1">
    <citation type="journal article" date="2014" name="Genome Biol. Evol.">
        <title>The secreted proteins of Achlya hypogyna and Thraustotheca clavata identify the ancestral oomycete secretome and reveal gene acquisitions by horizontal gene transfer.</title>
        <authorList>
            <person name="Misner I."/>
            <person name="Blouin N."/>
            <person name="Leonard G."/>
            <person name="Richards T.A."/>
            <person name="Lane C.E."/>
        </authorList>
    </citation>
    <scope>NUCLEOTIDE SEQUENCE [LARGE SCALE GENOMIC DNA]</scope>
    <source>
        <strain evidence="2 3">ATCC 48635</strain>
    </source>
</reference>
<dbReference type="InterPro" id="IPR036691">
    <property type="entry name" value="Endo/exonu/phosph_ase_sf"/>
</dbReference>
<dbReference type="EMBL" id="JNBR01001544">
    <property type="protein sequence ID" value="OQR85998.1"/>
    <property type="molecule type" value="Genomic_DNA"/>
</dbReference>
<dbReference type="SUPFAM" id="SSF56672">
    <property type="entry name" value="DNA/RNA polymerases"/>
    <property type="match status" value="1"/>
</dbReference>
<keyword evidence="3" id="KW-1185">Reference proteome</keyword>
<dbReference type="CDD" id="cd01650">
    <property type="entry name" value="RT_nLTR_like"/>
    <property type="match status" value="1"/>
</dbReference>
<organism evidence="2 3">
    <name type="scientific">Achlya hypogyna</name>
    <name type="common">Oomycete</name>
    <name type="synonym">Protoachlya hypogyna</name>
    <dbReference type="NCBI Taxonomy" id="1202772"/>
    <lineage>
        <taxon>Eukaryota</taxon>
        <taxon>Sar</taxon>
        <taxon>Stramenopiles</taxon>
        <taxon>Oomycota</taxon>
        <taxon>Saprolegniomycetes</taxon>
        <taxon>Saprolegniales</taxon>
        <taxon>Achlyaceae</taxon>
        <taxon>Achlya</taxon>
    </lineage>
</organism>
<dbReference type="Pfam" id="PF00078">
    <property type="entry name" value="RVT_1"/>
    <property type="match status" value="1"/>
</dbReference>
<accession>A0A1V9YJW0</accession>
<dbReference type="InterPro" id="IPR043502">
    <property type="entry name" value="DNA/RNA_pol_sf"/>
</dbReference>
<protein>
    <submittedName>
        <fullName evidence="2">Endonuclease</fullName>
    </submittedName>
</protein>
<dbReference type="Gene3D" id="3.60.10.10">
    <property type="entry name" value="Endonuclease/exonuclease/phosphatase"/>
    <property type="match status" value="1"/>
</dbReference>
<evidence type="ECO:0000313" key="3">
    <source>
        <dbReference type="Proteomes" id="UP000243579"/>
    </source>
</evidence>
<keyword evidence="2" id="KW-0378">Hydrolase</keyword>
<sequence length="888" mass="98271">MVPLQRPQCVDCLILHRRILLTAALMRLRGLLRERSFIHSPSLLCDQTEAPWYHFYMRRDVPSFISLLSLTPAAFDALLSVFANFYVVVSGPGRRGRPSRIPRLHCVLGLLLTYHTTPTEQKLMCKSFAVAPSTLSRVIKNAEAALSQALRQIAKVAAATPSPARLNAPTALSVVTLNVNSFGPKYHSLIPLYSQRHDIAAARFCWSQLAYTDELWFECDPRFPTRPGSESCRGVVTTVSPDTGIEGLTLASPSPLPDALANRYVVVRGLLQGRPIYLHNIYAPSAAVERASFFRALPRAYEDDAIHIVGGDLNLALCDRMDAARPSVATQTGRPELLDWLACLELGDVFRMTHPTRRVFTSPRCMHRLDYIFMSRTLVDGHKVEAYHDHGQTRSDHSACVVTLSPKKSQRKGPWEPPGWLLRTPEAQAIVHSLLDGFLERTQLTTNVAKLAAAILELQDGVTDARLDAVRAIRAELKRYHAQVREFKAEASLHRHLAEAERCTRRHLRPPVPWQLRKRAITAMSDDDGVRRTSATAIASTLHAFYSGLYAADAPASIEALDAFLTPLLPPPLPPGLAASLAVPVLASEFYAAIMASAPDKTPGPNALSNAVLRLAPNKWAQAFEMVFTHRLLDHASLTKAQRMGTTILIHKKGDHDRAGNYRPISLLNTDVKMLTKALATRVQPCAQALVHVDQNGFVHGRSILANIGRLEDKLFYMKRHAPSAVITMLDFEKAFDRVCHSYLLSLLPRLGFPAAFVETVRCLYNSRQSRLLVNGQLSDSFVIGRSVLQGEPLSQLLFVLAMEPLFHTTSYFGDDTQIFARDEAALRKQLDLVESFCALSGFRLNRAKTELLTYGSLAPDLQPLVVSANAPSKSLGIVVAPDLPRQA</sequence>
<dbReference type="PROSITE" id="PS50878">
    <property type="entry name" value="RT_POL"/>
    <property type="match status" value="1"/>
</dbReference>
<dbReference type="GO" id="GO:0004519">
    <property type="term" value="F:endonuclease activity"/>
    <property type="evidence" value="ECO:0007669"/>
    <property type="project" value="UniProtKB-KW"/>
</dbReference>
<dbReference type="STRING" id="1202772.A0A1V9YJW0"/>
<evidence type="ECO:0000259" key="1">
    <source>
        <dbReference type="PROSITE" id="PS50878"/>
    </source>
</evidence>
<keyword evidence="2" id="KW-0540">Nuclease</keyword>
<dbReference type="SUPFAM" id="SSF56219">
    <property type="entry name" value="DNase I-like"/>
    <property type="match status" value="1"/>
</dbReference>
<dbReference type="OrthoDB" id="127466at2759"/>
<comment type="caution">
    <text evidence="2">The sequence shown here is derived from an EMBL/GenBank/DDBJ whole genome shotgun (WGS) entry which is preliminary data.</text>
</comment>
<feature type="domain" description="Reverse transcriptase" evidence="1">
    <location>
        <begin position="631"/>
        <end position="880"/>
    </location>
</feature>
<dbReference type="InterPro" id="IPR000477">
    <property type="entry name" value="RT_dom"/>
</dbReference>